<dbReference type="PANTHER" id="PTHR20856">
    <property type="entry name" value="DNA-DIRECTED RNA POLYMERASE I SUBUNIT 2"/>
    <property type="match status" value="1"/>
</dbReference>
<keyword evidence="6" id="KW-0804">Transcription</keyword>
<keyword evidence="9" id="KW-1185">Reference proteome</keyword>
<evidence type="ECO:0000313" key="8">
    <source>
        <dbReference type="EMBL" id="THU64893.1"/>
    </source>
</evidence>
<feature type="domain" description="DNA-directed RNA polymerase subunit 2 hybrid-binding" evidence="7">
    <location>
        <begin position="1"/>
        <end position="98"/>
    </location>
</feature>
<sequence>MPWEGYNSEDAVLISERLVYEDIYTSFHIRKYEIQTHVTSQGPERITKEIPHLEAHLLRNLDRNGVVMLGSWVEIGDILVGKLTPQTANESSYAPEDRLLRAILGIQSRPRVLRSVVVALLYGSPLKRRAHDLRHPLLEIYKDSRIYDLSSAAIYVQLTASGRQLTCRGTMGQWCLWPLHPHAAMPAATTPMSRSVAG</sequence>
<evidence type="ECO:0000256" key="3">
    <source>
        <dbReference type="ARBA" id="ARBA00022478"/>
    </source>
</evidence>
<dbReference type="AlphaFoldDB" id="A0A4S8JS42"/>
<evidence type="ECO:0000256" key="6">
    <source>
        <dbReference type="ARBA" id="ARBA00023163"/>
    </source>
</evidence>
<dbReference type="EMBL" id="PYDT01000004">
    <property type="protein sequence ID" value="THU64893.1"/>
    <property type="molecule type" value="Genomic_DNA"/>
</dbReference>
<dbReference type="Proteomes" id="UP000317650">
    <property type="component" value="Chromosome 1"/>
</dbReference>
<dbReference type="GO" id="GO:0032549">
    <property type="term" value="F:ribonucleoside binding"/>
    <property type="evidence" value="ECO:0007669"/>
    <property type="project" value="InterPro"/>
</dbReference>
<keyword evidence="4" id="KW-0808">Transferase</keyword>
<dbReference type="EC" id="2.7.7.6" evidence="2"/>
<name>A0A4S8JS42_MUSBA</name>
<dbReference type="InterPro" id="IPR015712">
    <property type="entry name" value="DNA-dir_RNA_pol_su2"/>
</dbReference>
<comment type="similarity">
    <text evidence="1">Belongs to the RNA polymerase beta chain family.</text>
</comment>
<dbReference type="GO" id="GO:0000428">
    <property type="term" value="C:DNA-directed RNA polymerase complex"/>
    <property type="evidence" value="ECO:0007669"/>
    <property type="project" value="UniProtKB-KW"/>
</dbReference>
<evidence type="ECO:0000256" key="5">
    <source>
        <dbReference type="ARBA" id="ARBA00022695"/>
    </source>
</evidence>
<organism evidence="8 9">
    <name type="scientific">Musa balbisiana</name>
    <name type="common">Banana</name>
    <dbReference type="NCBI Taxonomy" id="52838"/>
    <lineage>
        <taxon>Eukaryota</taxon>
        <taxon>Viridiplantae</taxon>
        <taxon>Streptophyta</taxon>
        <taxon>Embryophyta</taxon>
        <taxon>Tracheophyta</taxon>
        <taxon>Spermatophyta</taxon>
        <taxon>Magnoliopsida</taxon>
        <taxon>Liliopsida</taxon>
        <taxon>Zingiberales</taxon>
        <taxon>Musaceae</taxon>
        <taxon>Musa</taxon>
    </lineage>
</organism>
<protein>
    <recommendedName>
        <fullName evidence="2">DNA-directed RNA polymerase</fullName>
        <ecNumber evidence="2">2.7.7.6</ecNumber>
    </recommendedName>
</protein>
<dbReference type="GO" id="GO:0006351">
    <property type="term" value="P:DNA-templated transcription"/>
    <property type="evidence" value="ECO:0007669"/>
    <property type="project" value="InterPro"/>
</dbReference>
<evidence type="ECO:0000259" key="7">
    <source>
        <dbReference type="Pfam" id="PF00562"/>
    </source>
</evidence>
<comment type="caution">
    <text evidence="8">The sequence shown here is derived from an EMBL/GenBank/DDBJ whole genome shotgun (WGS) entry which is preliminary data.</text>
</comment>
<proteinExistence type="inferred from homology"/>
<evidence type="ECO:0000256" key="1">
    <source>
        <dbReference type="ARBA" id="ARBA00006835"/>
    </source>
</evidence>
<evidence type="ECO:0000313" key="9">
    <source>
        <dbReference type="Proteomes" id="UP000317650"/>
    </source>
</evidence>
<dbReference type="Gene3D" id="2.40.50.150">
    <property type="match status" value="1"/>
</dbReference>
<dbReference type="GO" id="GO:0003677">
    <property type="term" value="F:DNA binding"/>
    <property type="evidence" value="ECO:0007669"/>
    <property type="project" value="InterPro"/>
</dbReference>
<accession>A0A4S8JS42</accession>
<dbReference type="GO" id="GO:0003899">
    <property type="term" value="F:DNA-directed RNA polymerase activity"/>
    <property type="evidence" value="ECO:0007669"/>
    <property type="project" value="UniProtKB-EC"/>
</dbReference>
<gene>
    <name evidence="8" type="ORF">C4D60_Mb01t31270</name>
</gene>
<keyword evidence="5" id="KW-0548">Nucleotidyltransferase</keyword>
<reference evidence="8 9" key="1">
    <citation type="journal article" date="2019" name="Nat. Plants">
        <title>Genome sequencing of Musa balbisiana reveals subgenome evolution and function divergence in polyploid bananas.</title>
        <authorList>
            <person name="Yao X."/>
        </authorList>
    </citation>
    <scope>NUCLEOTIDE SEQUENCE [LARGE SCALE GENOMIC DNA]</scope>
    <source>
        <strain evidence="9">cv. DH-PKW</strain>
        <tissue evidence="8">Leaves</tissue>
    </source>
</reference>
<dbReference type="InterPro" id="IPR007120">
    <property type="entry name" value="DNA-dir_RNAP_su2_dom"/>
</dbReference>
<dbReference type="Pfam" id="PF00562">
    <property type="entry name" value="RNA_pol_Rpb2_6"/>
    <property type="match status" value="1"/>
</dbReference>
<dbReference type="STRING" id="52838.A0A4S8JS42"/>
<dbReference type="SUPFAM" id="SSF64484">
    <property type="entry name" value="beta and beta-prime subunits of DNA dependent RNA-polymerase"/>
    <property type="match status" value="1"/>
</dbReference>
<dbReference type="InterPro" id="IPR014724">
    <property type="entry name" value="RNA_pol_RPB2_OB-fold"/>
</dbReference>
<evidence type="ECO:0000256" key="2">
    <source>
        <dbReference type="ARBA" id="ARBA00012418"/>
    </source>
</evidence>
<evidence type="ECO:0000256" key="4">
    <source>
        <dbReference type="ARBA" id="ARBA00022679"/>
    </source>
</evidence>
<keyword evidence="3" id="KW-0240">DNA-directed RNA polymerase</keyword>